<dbReference type="InterPro" id="IPR006439">
    <property type="entry name" value="HAD-SF_hydro_IA"/>
</dbReference>
<dbReference type="NCBIfam" id="TIGR01509">
    <property type="entry name" value="HAD-SF-IA-v3"/>
    <property type="match status" value="1"/>
</dbReference>
<dbReference type="Gene3D" id="3.40.50.1000">
    <property type="entry name" value="HAD superfamily/HAD-like"/>
    <property type="match status" value="1"/>
</dbReference>
<dbReference type="EMBL" id="JBHSFW010000019">
    <property type="protein sequence ID" value="MFC4620306.1"/>
    <property type="molecule type" value="Genomic_DNA"/>
</dbReference>
<reference evidence="6" key="1">
    <citation type="journal article" date="2019" name="Int. J. Syst. Evol. Microbiol.">
        <title>The Global Catalogue of Microorganisms (GCM) 10K type strain sequencing project: providing services to taxonomists for standard genome sequencing and annotation.</title>
        <authorList>
            <consortium name="The Broad Institute Genomics Platform"/>
            <consortium name="The Broad Institute Genome Sequencing Center for Infectious Disease"/>
            <person name="Wu L."/>
            <person name="Ma J."/>
        </authorList>
    </citation>
    <scope>NUCLEOTIDE SEQUENCE [LARGE SCALE GENOMIC DNA]</scope>
    <source>
        <strain evidence="6">CGMCC 1.16306</strain>
    </source>
</reference>
<dbReference type="SFLD" id="SFLDS00003">
    <property type="entry name" value="Haloacid_Dehalogenase"/>
    <property type="match status" value="1"/>
</dbReference>
<evidence type="ECO:0000313" key="6">
    <source>
        <dbReference type="Proteomes" id="UP001596022"/>
    </source>
</evidence>
<dbReference type="PRINTS" id="PR00413">
    <property type="entry name" value="HADHALOGNASE"/>
</dbReference>
<keyword evidence="5" id="KW-0378">Hydrolase</keyword>
<dbReference type="InterPro" id="IPR036412">
    <property type="entry name" value="HAD-like_sf"/>
</dbReference>
<accession>A0ABV9GQ48</accession>
<evidence type="ECO:0000256" key="4">
    <source>
        <dbReference type="ARBA" id="ARBA00022842"/>
    </source>
</evidence>
<name>A0ABV9GQ48_9BACL</name>
<dbReference type="GO" id="GO:0016787">
    <property type="term" value="F:hydrolase activity"/>
    <property type="evidence" value="ECO:0007669"/>
    <property type="project" value="UniProtKB-KW"/>
</dbReference>
<dbReference type="SFLD" id="SFLDG01129">
    <property type="entry name" value="C1.5:_HAD__Beta-PGM__Phosphata"/>
    <property type="match status" value="1"/>
</dbReference>
<keyword evidence="4" id="KW-0460">Magnesium</keyword>
<dbReference type="SFLD" id="SFLDG01135">
    <property type="entry name" value="C1.5.6:_HAD__Beta-PGM__Phospha"/>
    <property type="match status" value="1"/>
</dbReference>
<dbReference type="InterPro" id="IPR051600">
    <property type="entry name" value="Beta-PGM-like"/>
</dbReference>
<dbReference type="PANTHER" id="PTHR46193">
    <property type="entry name" value="6-PHOSPHOGLUCONATE PHOSPHATASE"/>
    <property type="match status" value="1"/>
</dbReference>
<proteinExistence type="inferred from homology"/>
<dbReference type="Gene3D" id="1.10.150.240">
    <property type="entry name" value="Putative phosphatase, domain 2"/>
    <property type="match status" value="1"/>
</dbReference>
<evidence type="ECO:0000256" key="1">
    <source>
        <dbReference type="ARBA" id="ARBA00001946"/>
    </source>
</evidence>
<dbReference type="RefSeq" id="WP_376847416.1">
    <property type="nucleotide sequence ID" value="NZ_JBHSFW010000019.1"/>
</dbReference>
<dbReference type="SUPFAM" id="SSF56784">
    <property type="entry name" value="HAD-like"/>
    <property type="match status" value="1"/>
</dbReference>
<comment type="cofactor">
    <cofactor evidence="1">
        <name>Mg(2+)</name>
        <dbReference type="ChEBI" id="CHEBI:18420"/>
    </cofactor>
</comment>
<dbReference type="PANTHER" id="PTHR46193:SF21">
    <property type="entry name" value="SLL1138 PROTEIN"/>
    <property type="match status" value="1"/>
</dbReference>
<evidence type="ECO:0000313" key="5">
    <source>
        <dbReference type="EMBL" id="MFC4620306.1"/>
    </source>
</evidence>
<gene>
    <name evidence="5" type="ORF">ACFO4N_16510</name>
</gene>
<sequence length="218" mass="25088">MLKAVIMDFDGVIIDTEGIWYQIFVDWFKENVNYDLSIDEFLVSVGSDSEDLFTALERNHHIQIDREKFVNDTKRIFIEKSDSLPPLEGVVHFIRSVKEEGLQLALATSSTKRKPMKHLKRLQLIDYFDSIVTAEDVERIKPFPDLFLKAIDRLGVEKDEALVVEDSLNGLMAANRSAIKTLLVPNDVTKHSDFNHYYKKVETLSEVHIPELMSDFNA</sequence>
<comment type="similarity">
    <text evidence="2">Belongs to the HAD-like hydrolase superfamily. CbbY/CbbZ/Gph/YieH family.</text>
</comment>
<comment type="caution">
    <text evidence="5">The sequence shown here is derived from an EMBL/GenBank/DDBJ whole genome shotgun (WGS) entry which is preliminary data.</text>
</comment>
<dbReference type="InterPro" id="IPR023214">
    <property type="entry name" value="HAD_sf"/>
</dbReference>
<protein>
    <submittedName>
        <fullName evidence="5">HAD family hydrolase</fullName>
    </submittedName>
</protein>
<organism evidence="5 6">
    <name type="scientific">Camelliibacillus cellulosilyticus</name>
    <dbReference type="NCBI Taxonomy" id="2174486"/>
    <lineage>
        <taxon>Bacteria</taxon>
        <taxon>Bacillati</taxon>
        <taxon>Bacillota</taxon>
        <taxon>Bacilli</taxon>
        <taxon>Bacillales</taxon>
        <taxon>Sporolactobacillaceae</taxon>
        <taxon>Camelliibacillus</taxon>
    </lineage>
</organism>
<evidence type="ECO:0000256" key="2">
    <source>
        <dbReference type="ARBA" id="ARBA00006171"/>
    </source>
</evidence>
<evidence type="ECO:0000256" key="3">
    <source>
        <dbReference type="ARBA" id="ARBA00022723"/>
    </source>
</evidence>
<dbReference type="InterPro" id="IPR041492">
    <property type="entry name" value="HAD_2"/>
</dbReference>
<dbReference type="Proteomes" id="UP001596022">
    <property type="component" value="Unassembled WGS sequence"/>
</dbReference>
<dbReference type="Pfam" id="PF13419">
    <property type="entry name" value="HAD_2"/>
    <property type="match status" value="1"/>
</dbReference>
<keyword evidence="3" id="KW-0479">Metal-binding</keyword>
<dbReference type="InterPro" id="IPR023198">
    <property type="entry name" value="PGP-like_dom2"/>
</dbReference>
<keyword evidence="6" id="KW-1185">Reference proteome</keyword>